<sequence length="72" mass="8419">MKKGVLITMFVLLLIASIFVYKLNLEKESVNKIEETNELTFDKITNIYYWVFVAVGTIIILFIIFFLIGKRV</sequence>
<reference evidence="2" key="1">
    <citation type="journal article" date="2015" name="Nature">
        <title>Complex archaea that bridge the gap between prokaryotes and eukaryotes.</title>
        <authorList>
            <person name="Spang A."/>
            <person name="Saw J.H."/>
            <person name="Jorgensen S.L."/>
            <person name="Zaremba-Niedzwiedzka K."/>
            <person name="Martijn J."/>
            <person name="Lind A.E."/>
            <person name="van Eijk R."/>
            <person name="Schleper C."/>
            <person name="Guy L."/>
            <person name="Ettema T.J."/>
        </authorList>
    </citation>
    <scope>NUCLEOTIDE SEQUENCE</scope>
</reference>
<keyword evidence="1" id="KW-1133">Transmembrane helix</keyword>
<accession>A0A0F8Z7Y8</accession>
<feature type="transmembrane region" description="Helical" evidence="1">
    <location>
        <begin position="47"/>
        <end position="68"/>
    </location>
</feature>
<dbReference type="AlphaFoldDB" id="A0A0F8Z7Y8"/>
<organism evidence="2">
    <name type="scientific">marine sediment metagenome</name>
    <dbReference type="NCBI Taxonomy" id="412755"/>
    <lineage>
        <taxon>unclassified sequences</taxon>
        <taxon>metagenomes</taxon>
        <taxon>ecological metagenomes</taxon>
    </lineage>
</organism>
<evidence type="ECO:0000313" key="2">
    <source>
        <dbReference type="EMBL" id="KKK82135.1"/>
    </source>
</evidence>
<proteinExistence type="predicted"/>
<gene>
    <name evidence="2" type="ORF">LCGC14_2806430</name>
</gene>
<evidence type="ECO:0000256" key="1">
    <source>
        <dbReference type="SAM" id="Phobius"/>
    </source>
</evidence>
<protein>
    <submittedName>
        <fullName evidence="2">Uncharacterized protein</fullName>
    </submittedName>
</protein>
<name>A0A0F8Z7Y8_9ZZZZ</name>
<dbReference type="EMBL" id="LAZR01052807">
    <property type="protein sequence ID" value="KKK82135.1"/>
    <property type="molecule type" value="Genomic_DNA"/>
</dbReference>
<keyword evidence="1" id="KW-0812">Transmembrane</keyword>
<keyword evidence="1" id="KW-0472">Membrane</keyword>
<comment type="caution">
    <text evidence="2">The sequence shown here is derived from an EMBL/GenBank/DDBJ whole genome shotgun (WGS) entry which is preliminary data.</text>
</comment>